<sequence>MGKIWNASRICVSSLRRGHANLLCIVPILVYVHRNEQLSPFAILYMHYRSICIQSKVGWKEQIKKIALAGRARS</sequence>
<dbReference type="Proteomes" id="UP000267606">
    <property type="component" value="Unassembled WGS sequence"/>
</dbReference>
<evidence type="ECO:0000313" key="2">
    <source>
        <dbReference type="Proteomes" id="UP000267606"/>
    </source>
</evidence>
<protein>
    <submittedName>
        <fullName evidence="3">Secreted protein</fullName>
    </submittedName>
</protein>
<gene>
    <name evidence="1" type="ORF">OFLC_LOCUS2218</name>
</gene>
<dbReference type="EMBL" id="UZAJ01001230">
    <property type="protein sequence ID" value="VDO32269.1"/>
    <property type="molecule type" value="Genomic_DNA"/>
</dbReference>
<proteinExistence type="predicted"/>
<dbReference type="AlphaFoldDB" id="A0A183H408"/>
<organism evidence="3">
    <name type="scientific">Onchocerca flexuosa</name>
    <dbReference type="NCBI Taxonomy" id="387005"/>
    <lineage>
        <taxon>Eukaryota</taxon>
        <taxon>Metazoa</taxon>
        <taxon>Ecdysozoa</taxon>
        <taxon>Nematoda</taxon>
        <taxon>Chromadorea</taxon>
        <taxon>Rhabditida</taxon>
        <taxon>Spirurina</taxon>
        <taxon>Spiruromorpha</taxon>
        <taxon>Filarioidea</taxon>
        <taxon>Onchocercidae</taxon>
        <taxon>Onchocerca</taxon>
    </lineage>
</organism>
<keyword evidence="2" id="KW-1185">Reference proteome</keyword>
<evidence type="ECO:0000313" key="1">
    <source>
        <dbReference type="EMBL" id="VDO32269.1"/>
    </source>
</evidence>
<reference evidence="3" key="1">
    <citation type="submission" date="2016-06" db="UniProtKB">
        <authorList>
            <consortium name="WormBaseParasite"/>
        </authorList>
    </citation>
    <scope>IDENTIFICATION</scope>
</reference>
<accession>A0A183H408</accession>
<name>A0A183H408_9BILA</name>
<evidence type="ECO:0000313" key="3">
    <source>
        <dbReference type="WBParaSite" id="OFLC_0000221701-mRNA-1"/>
    </source>
</evidence>
<reference evidence="1 2" key="2">
    <citation type="submission" date="2018-11" db="EMBL/GenBank/DDBJ databases">
        <authorList>
            <consortium name="Pathogen Informatics"/>
        </authorList>
    </citation>
    <scope>NUCLEOTIDE SEQUENCE [LARGE SCALE GENOMIC DNA]</scope>
</reference>
<dbReference type="WBParaSite" id="OFLC_0000221701-mRNA-1">
    <property type="protein sequence ID" value="OFLC_0000221701-mRNA-1"/>
    <property type="gene ID" value="OFLC_0000221701"/>
</dbReference>